<name>A0A2I1RG80_FAUOS</name>
<evidence type="ECO:0000256" key="1">
    <source>
        <dbReference type="SAM" id="SignalP"/>
    </source>
</evidence>
<sequence length="147" mass="17044">MLCFLLINLSCMITNFTFASAKINESLFAADMLDNIKGLLGADMGYISPDLYEYCFKWCVDLQKPLRKNMSDKRPLSVINRLKNASRNIETLIGQLSQRSNMQKVRARDLWHLSHRFMRKILAHNFCFVINRQLGNPPLQFELLISS</sequence>
<comment type="caution">
    <text evidence="3">The sequence shown here is derived from an EMBL/GenBank/DDBJ whole genome shotgun (WGS) entry which is preliminary data.</text>
</comment>
<dbReference type="AlphaFoldDB" id="A0A2I1RG80"/>
<protein>
    <recommendedName>
        <fullName evidence="2">Transposase DDE domain-containing protein</fullName>
    </recommendedName>
</protein>
<dbReference type="Proteomes" id="UP000234914">
    <property type="component" value="Unassembled WGS sequence"/>
</dbReference>
<accession>A0A2I1RG80</accession>
<keyword evidence="1" id="KW-0732">Signal</keyword>
<feature type="signal peptide" evidence="1">
    <location>
        <begin position="1"/>
        <end position="21"/>
    </location>
</feature>
<dbReference type="InterPro" id="IPR025668">
    <property type="entry name" value="Tnp_DDE_dom"/>
</dbReference>
<gene>
    <name evidence="3" type="ORF">CYJ96_09975</name>
</gene>
<evidence type="ECO:0000259" key="2">
    <source>
        <dbReference type="Pfam" id="PF13612"/>
    </source>
</evidence>
<evidence type="ECO:0000313" key="4">
    <source>
        <dbReference type="Proteomes" id="UP000234914"/>
    </source>
</evidence>
<feature type="domain" description="Transposase DDE" evidence="2">
    <location>
        <begin position="5"/>
        <end position="108"/>
    </location>
</feature>
<feature type="chain" id="PRO_5014147490" description="Transposase DDE domain-containing protein" evidence="1">
    <location>
        <begin position="22"/>
        <end position="147"/>
    </location>
</feature>
<dbReference type="Pfam" id="PF13612">
    <property type="entry name" value="DDE_Tnp_1_3"/>
    <property type="match status" value="1"/>
</dbReference>
<proteinExistence type="predicted"/>
<reference evidence="3 4" key="1">
    <citation type="submission" date="2017-12" db="EMBL/GenBank/DDBJ databases">
        <title>Phylogenetic diversity of female urinary microbiome.</title>
        <authorList>
            <person name="Thomas-White K."/>
            <person name="Wolfe A.J."/>
        </authorList>
    </citation>
    <scope>NUCLEOTIDE SEQUENCE [LARGE SCALE GENOMIC DNA]</scope>
    <source>
        <strain evidence="3 4">UMB0416</strain>
    </source>
</reference>
<organism evidence="3 4">
    <name type="scientific">Faucicola osloensis</name>
    <name type="common">Moraxella osloensis</name>
    <dbReference type="NCBI Taxonomy" id="34062"/>
    <lineage>
        <taxon>Bacteria</taxon>
        <taxon>Pseudomonadati</taxon>
        <taxon>Pseudomonadota</taxon>
        <taxon>Gammaproteobacteria</taxon>
        <taxon>Moraxellales</taxon>
        <taxon>Moraxellaceae</taxon>
        <taxon>Faucicola</taxon>
    </lineage>
</organism>
<evidence type="ECO:0000313" key="3">
    <source>
        <dbReference type="EMBL" id="PKZ68108.1"/>
    </source>
</evidence>
<dbReference type="EMBL" id="PKJS01000013">
    <property type="protein sequence ID" value="PKZ68108.1"/>
    <property type="molecule type" value="Genomic_DNA"/>
</dbReference>